<evidence type="ECO:0000256" key="1">
    <source>
        <dbReference type="SAM" id="MobiDB-lite"/>
    </source>
</evidence>
<name>A0ABD3JS25_EUCGL</name>
<reference evidence="2 3" key="1">
    <citation type="submission" date="2024-11" db="EMBL/GenBank/DDBJ databases">
        <title>Chromosome-level genome assembly of Eucalyptus globulus Labill. provides insights into its genome evolution.</title>
        <authorList>
            <person name="Li X."/>
        </authorList>
    </citation>
    <scope>NUCLEOTIDE SEQUENCE [LARGE SCALE GENOMIC DNA]</scope>
    <source>
        <strain evidence="2">CL2024</strain>
        <tissue evidence="2">Fresh tender leaves</tissue>
    </source>
</reference>
<organism evidence="2 3">
    <name type="scientific">Eucalyptus globulus</name>
    <name type="common">Tasmanian blue gum</name>
    <dbReference type="NCBI Taxonomy" id="34317"/>
    <lineage>
        <taxon>Eukaryota</taxon>
        <taxon>Viridiplantae</taxon>
        <taxon>Streptophyta</taxon>
        <taxon>Embryophyta</taxon>
        <taxon>Tracheophyta</taxon>
        <taxon>Spermatophyta</taxon>
        <taxon>Magnoliopsida</taxon>
        <taxon>eudicotyledons</taxon>
        <taxon>Gunneridae</taxon>
        <taxon>Pentapetalae</taxon>
        <taxon>rosids</taxon>
        <taxon>malvids</taxon>
        <taxon>Myrtales</taxon>
        <taxon>Myrtaceae</taxon>
        <taxon>Myrtoideae</taxon>
        <taxon>Eucalypteae</taxon>
        <taxon>Eucalyptus</taxon>
    </lineage>
</organism>
<evidence type="ECO:0000313" key="3">
    <source>
        <dbReference type="Proteomes" id="UP001634007"/>
    </source>
</evidence>
<protein>
    <submittedName>
        <fullName evidence="2">Uncharacterized protein</fullName>
    </submittedName>
</protein>
<dbReference type="Proteomes" id="UP001634007">
    <property type="component" value="Unassembled WGS sequence"/>
</dbReference>
<feature type="non-terminal residue" evidence="2">
    <location>
        <position position="1"/>
    </location>
</feature>
<feature type="region of interest" description="Disordered" evidence="1">
    <location>
        <begin position="1"/>
        <end position="68"/>
    </location>
</feature>
<dbReference type="EMBL" id="JBJKBG010000007">
    <property type="protein sequence ID" value="KAL3729402.1"/>
    <property type="molecule type" value="Genomic_DNA"/>
</dbReference>
<accession>A0ABD3JS25</accession>
<dbReference type="AlphaFoldDB" id="A0ABD3JS25"/>
<feature type="compositionally biased region" description="Basic and acidic residues" evidence="1">
    <location>
        <begin position="12"/>
        <end position="30"/>
    </location>
</feature>
<gene>
    <name evidence="2" type="ORF">ACJRO7_026503</name>
</gene>
<comment type="caution">
    <text evidence="2">The sequence shown here is derived from an EMBL/GenBank/DDBJ whole genome shotgun (WGS) entry which is preliminary data.</text>
</comment>
<evidence type="ECO:0000313" key="2">
    <source>
        <dbReference type="EMBL" id="KAL3729402.1"/>
    </source>
</evidence>
<keyword evidence="3" id="KW-1185">Reference proteome</keyword>
<proteinExistence type="predicted"/>
<sequence length="68" mass="7216">SVIAEVEQGVGVRDRGAAAGQSEREQRRADPYINDAESKGYGSGGRRRHANAGRSSDGEWAAGQAEQE</sequence>